<evidence type="ECO:0000313" key="3">
    <source>
        <dbReference type="EMBL" id="MBP1474996.1"/>
    </source>
</evidence>
<gene>
    <name evidence="3" type="ORF">J7I44_11850</name>
</gene>
<protein>
    <submittedName>
        <fullName evidence="3">YceI family protein</fullName>
    </submittedName>
</protein>
<dbReference type="InterPro" id="IPR036761">
    <property type="entry name" value="TTHA0802/YceI-like_sf"/>
</dbReference>
<proteinExistence type="predicted"/>
<keyword evidence="1" id="KW-0732">Signal</keyword>
<feature type="chain" id="PRO_5046818003" evidence="1">
    <location>
        <begin position="19"/>
        <end position="184"/>
    </location>
</feature>
<name>A0ABS4DPK9_9GAMM</name>
<feature type="signal peptide" evidence="1">
    <location>
        <begin position="1"/>
        <end position="18"/>
    </location>
</feature>
<organism evidence="3 4">
    <name type="scientific">Frateuria flava</name>
    <dbReference type="NCBI Taxonomy" id="2821489"/>
    <lineage>
        <taxon>Bacteria</taxon>
        <taxon>Pseudomonadati</taxon>
        <taxon>Pseudomonadota</taxon>
        <taxon>Gammaproteobacteria</taxon>
        <taxon>Lysobacterales</taxon>
        <taxon>Rhodanobacteraceae</taxon>
        <taxon>Frateuria</taxon>
    </lineage>
</organism>
<keyword evidence="4" id="KW-1185">Reference proteome</keyword>
<reference evidence="3 4" key="1">
    <citation type="submission" date="2021-04" db="EMBL/GenBank/DDBJ databases">
        <authorList>
            <person name="Huq M.A."/>
        </authorList>
    </citation>
    <scope>NUCLEOTIDE SEQUENCE [LARGE SCALE GENOMIC DNA]</scope>
    <source>
        <strain evidence="3 4">MAH-13</strain>
    </source>
</reference>
<evidence type="ECO:0000256" key="1">
    <source>
        <dbReference type="SAM" id="SignalP"/>
    </source>
</evidence>
<dbReference type="InterPro" id="IPR007372">
    <property type="entry name" value="Lipid/polyisoprenoid-bd_YceI"/>
</dbReference>
<evidence type="ECO:0000313" key="4">
    <source>
        <dbReference type="Proteomes" id="UP000823790"/>
    </source>
</evidence>
<evidence type="ECO:0000259" key="2">
    <source>
        <dbReference type="SMART" id="SM00867"/>
    </source>
</evidence>
<dbReference type="Proteomes" id="UP000823790">
    <property type="component" value="Unassembled WGS sequence"/>
</dbReference>
<dbReference type="PANTHER" id="PTHR34406:SF1">
    <property type="entry name" value="PROTEIN YCEI"/>
    <property type="match status" value="1"/>
</dbReference>
<dbReference type="Pfam" id="PF04264">
    <property type="entry name" value="YceI"/>
    <property type="match status" value="1"/>
</dbReference>
<feature type="domain" description="Lipid/polyisoprenoid-binding YceI-like" evidence="2">
    <location>
        <begin position="23"/>
        <end position="180"/>
    </location>
</feature>
<dbReference type="PANTHER" id="PTHR34406">
    <property type="entry name" value="PROTEIN YCEI"/>
    <property type="match status" value="1"/>
</dbReference>
<accession>A0ABS4DPK9</accession>
<sequence>MRLHVAAALLAVAFTAHASPSHVWHIQSPPSHVDFGVRLLWLHTVHGRFETISGTVEPQAGDRVVVDARIALDSLSMESPRLRRWVLDEEFFDAAQYPILHFVSMPVSRRALDSGGALDGQLTVRGVTRPVRFELLPAHCTADACTIEARGELRRSDFGMTVHRAVLSDHVQLALAIAIARAPD</sequence>
<dbReference type="EMBL" id="JAGJRS010000021">
    <property type="protein sequence ID" value="MBP1474996.1"/>
    <property type="molecule type" value="Genomic_DNA"/>
</dbReference>
<dbReference type="SMART" id="SM00867">
    <property type="entry name" value="YceI"/>
    <property type="match status" value="1"/>
</dbReference>
<dbReference type="RefSeq" id="WP_209620874.1">
    <property type="nucleotide sequence ID" value="NZ_JAGJRS010000021.1"/>
</dbReference>
<dbReference type="Gene3D" id="2.40.128.110">
    <property type="entry name" value="Lipid/polyisoprenoid-binding, YceI-like"/>
    <property type="match status" value="1"/>
</dbReference>
<dbReference type="SUPFAM" id="SSF101874">
    <property type="entry name" value="YceI-like"/>
    <property type="match status" value="1"/>
</dbReference>
<comment type="caution">
    <text evidence="3">The sequence shown here is derived from an EMBL/GenBank/DDBJ whole genome shotgun (WGS) entry which is preliminary data.</text>
</comment>